<gene>
    <name evidence="2" type="ORF">TrRE_jg1497</name>
</gene>
<dbReference type="EMBL" id="BRXZ01006898">
    <property type="protein sequence ID" value="GMI21594.1"/>
    <property type="molecule type" value="Genomic_DNA"/>
</dbReference>
<sequence>MIQSLVADDVCWGVAEVIQPPRLPSPVAVKVEGSSYSGSGSMADPLVHVGEGGDDGASEVDTYTGGGRSVHDPITFADSDSDDDNLLSSPFDTPRVTNTALDGSMLQPLSSLSGDSAEVLDGESSEMNQNDSRKRGREEDADEEFHG</sequence>
<keyword evidence="3" id="KW-1185">Reference proteome</keyword>
<reference evidence="2" key="1">
    <citation type="submission" date="2022-07" db="EMBL/GenBank/DDBJ databases">
        <title>Genome analysis of Parmales, a sister group of diatoms, reveals the evolutionary specialization of diatoms from phago-mixotrophs to photoautotrophs.</title>
        <authorList>
            <person name="Ban H."/>
            <person name="Sato S."/>
            <person name="Yoshikawa S."/>
            <person name="Kazumasa Y."/>
            <person name="Nakamura Y."/>
            <person name="Ichinomiya M."/>
            <person name="Saitoh K."/>
            <person name="Sato N."/>
            <person name="Blanc-Mathieu R."/>
            <person name="Endo H."/>
            <person name="Kuwata A."/>
            <person name="Ogata H."/>
        </authorList>
    </citation>
    <scope>NUCLEOTIDE SEQUENCE</scope>
</reference>
<comment type="caution">
    <text evidence="2">The sequence shown here is derived from an EMBL/GenBank/DDBJ whole genome shotgun (WGS) entry which is preliminary data.</text>
</comment>
<evidence type="ECO:0000313" key="3">
    <source>
        <dbReference type="Proteomes" id="UP001165082"/>
    </source>
</evidence>
<protein>
    <submittedName>
        <fullName evidence="2">Uncharacterized protein</fullName>
    </submittedName>
</protein>
<evidence type="ECO:0000313" key="2">
    <source>
        <dbReference type="EMBL" id="GMI21594.1"/>
    </source>
</evidence>
<dbReference type="Proteomes" id="UP001165082">
    <property type="component" value="Unassembled WGS sequence"/>
</dbReference>
<dbReference type="AlphaFoldDB" id="A0A9W7L1D3"/>
<name>A0A9W7L1D3_9STRA</name>
<proteinExistence type="predicted"/>
<organism evidence="2 3">
    <name type="scientific">Triparma retinervis</name>
    <dbReference type="NCBI Taxonomy" id="2557542"/>
    <lineage>
        <taxon>Eukaryota</taxon>
        <taxon>Sar</taxon>
        <taxon>Stramenopiles</taxon>
        <taxon>Ochrophyta</taxon>
        <taxon>Bolidophyceae</taxon>
        <taxon>Parmales</taxon>
        <taxon>Triparmaceae</taxon>
        <taxon>Triparma</taxon>
    </lineage>
</organism>
<feature type="region of interest" description="Disordered" evidence="1">
    <location>
        <begin position="32"/>
        <end position="147"/>
    </location>
</feature>
<evidence type="ECO:0000256" key="1">
    <source>
        <dbReference type="SAM" id="MobiDB-lite"/>
    </source>
</evidence>
<feature type="compositionally biased region" description="Polar residues" evidence="1">
    <location>
        <begin position="95"/>
        <end position="114"/>
    </location>
</feature>
<accession>A0A9W7L1D3</accession>
<feature type="compositionally biased region" description="Basic and acidic residues" evidence="1">
    <location>
        <begin position="131"/>
        <end position="147"/>
    </location>
</feature>